<dbReference type="InterPro" id="IPR004386">
    <property type="entry name" value="Toxin_YafQ-like"/>
</dbReference>
<dbReference type="SUPFAM" id="SSF143011">
    <property type="entry name" value="RelE-like"/>
    <property type="match status" value="1"/>
</dbReference>
<reference evidence="2 3" key="1">
    <citation type="journal article" date="2016" name="Nat. Commun.">
        <title>Thousands of microbial genomes shed light on interconnected biogeochemical processes in an aquifer system.</title>
        <authorList>
            <person name="Anantharaman K."/>
            <person name="Brown C.T."/>
            <person name="Hug L.A."/>
            <person name="Sharon I."/>
            <person name="Castelle C.J."/>
            <person name="Probst A.J."/>
            <person name="Thomas B.C."/>
            <person name="Singh A."/>
            <person name="Wilkins M.J."/>
            <person name="Karaoz U."/>
            <person name="Brodie E.L."/>
            <person name="Williams K.H."/>
            <person name="Hubbard S.S."/>
            <person name="Banfield J.F."/>
        </authorList>
    </citation>
    <scope>NUCLEOTIDE SEQUENCE [LARGE SCALE GENOMIC DNA]</scope>
</reference>
<evidence type="ECO:0000313" key="2">
    <source>
        <dbReference type="EMBL" id="OGE25335.1"/>
    </source>
</evidence>
<dbReference type="InterPro" id="IPR035093">
    <property type="entry name" value="RelE/ParE_toxin_dom_sf"/>
</dbReference>
<dbReference type="AlphaFoldDB" id="A0A1F5J9N6"/>
<dbReference type="Gene3D" id="3.30.2310.20">
    <property type="entry name" value="RelE-like"/>
    <property type="match status" value="1"/>
</dbReference>
<dbReference type="Proteomes" id="UP000177042">
    <property type="component" value="Unassembled WGS sequence"/>
</dbReference>
<evidence type="ECO:0000256" key="1">
    <source>
        <dbReference type="ARBA" id="ARBA00022649"/>
    </source>
</evidence>
<dbReference type="InterPro" id="IPR007712">
    <property type="entry name" value="RelE/ParE_toxin"/>
</dbReference>
<dbReference type="Pfam" id="PF15738">
    <property type="entry name" value="YafQ_toxin"/>
    <property type="match status" value="1"/>
</dbReference>
<comment type="caution">
    <text evidence="2">The sequence shown here is derived from an EMBL/GenBank/DDBJ whole genome shotgun (WGS) entry which is preliminary data.</text>
</comment>
<dbReference type="NCBIfam" id="TIGR02385">
    <property type="entry name" value="RelE_StbE"/>
    <property type="match status" value="1"/>
</dbReference>
<keyword evidence="1" id="KW-1277">Toxin-antitoxin system</keyword>
<dbReference type="EMBL" id="MFCX01000028">
    <property type="protein sequence ID" value="OGE25335.1"/>
    <property type="molecule type" value="Genomic_DNA"/>
</dbReference>
<name>A0A1F5J9N6_9BACT</name>
<protein>
    <recommendedName>
        <fullName evidence="4">Type II toxin-antitoxin system mRNA interferase toxin, RelE/StbE family</fullName>
    </recommendedName>
</protein>
<evidence type="ECO:0008006" key="4">
    <source>
        <dbReference type="Google" id="ProtNLM"/>
    </source>
</evidence>
<proteinExistence type="predicted"/>
<sequence>MIIKYSLSFLEIFKKVDVRVRKSFKQRILIFSKNPNDLQLNNHALKKEWKGHRSMDINTDYRAVYKKVAMGDELVAHFVTLGTHDELYK</sequence>
<accession>A0A1F5J9N6</accession>
<organism evidence="2 3">
    <name type="scientific">Candidatus Daviesbacteria bacterium RIFCSPHIGHO2_02_FULL_39_12</name>
    <dbReference type="NCBI Taxonomy" id="1797770"/>
    <lineage>
        <taxon>Bacteria</taxon>
        <taxon>Candidatus Daviesiibacteriota</taxon>
    </lineage>
</organism>
<gene>
    <name evidence="2" type="ORF">A3C26_00715</name>
</gene>
<evidence type="ECO:0000313" key="3">
    <source>
        <dbReference type="Proteomes" id="UP000177042"/>
    </source>
</evidence>